<dbReference type="InterPro" id="IPR011335">
    <property type="entry name" value="Restrct_endonuc-II-like"/>
</dbReference>
<dbReference type="InterPro" id="IPR012296">
    <property type="entry name" value="Nuclease_put_TT1808"/>
</dbReference>
<dbReference type="PANTHER" id="PTHR36558:SF1">
    <property type="entry name" value="RESTRICTION ENDONUCLEASE DOMAIN-CONTAINING PROTEIN-RELATED"/>
    <property type="match status" value="1"/>
</dbReference>
<feature type="domain" description="Putative restriction endonuclease" evidence="1">
    <location>
        <begin position="14"/>
        <end position="176"/>
    </location>
</feature>
<keyword evidence="2" id="KW-0378">Hydrolase</keyword>
<protein>
    <submittedName>
        <fullName evidence="2">Uma2 family endonuclease</fullName>
    </submittedName>
</protein>
<evidence type="ECO:0000313" key="2">
    <source>
        <dbReference type="EMBL" id="MDO9709608.1"/>
    </source>
</evidence>
<keyword evidence="2" id="KW-0540">Nuclease</keyword>
<organism evidence="2 3">
    <name type="scientific">Paracraurococcus lichenis</name>
    <dbReference type="NCBI Taxonomy" id="3064888"/>
    <lineage>
        <taxon>Bacteria</taxon>
        <taxon>Pseudomonadati</taxon>
        <taxon>Pseudomonadota</taxon>
        <taxon>Alphaproteobacteria</taxon>
        <taxon>Acetobacterales</taxon>
        <taxon>Roseomonadaceae</taxon>
        <taxon>Paracraurococcus</taxon>
    </lineage>
</organism>
<dbReference type="PANTHER" id="PTHR36558">
    <property type="entry name" value="GLR1098 PROTEIN"/>
    <property type="match status" value="1"/>
</dbReference>
<dbReference type="EMBL" id="JAUTWS010000012">
    <property type="protein sequence ID" value="MDO9709608.1"/>
    <property type="molecule type" value="Genomic_DNA"/>
</dbReference>
<reference evidence="2 3" key="1">
    <citation type="submission" date="2023-08" db="EMBL/GenBank/DDBJ databases">
        <title>The draft genome sequence of Paracraurococcus sp. LOR1-02.</title>
        <authorList>
            <person name="Kingkaew E."/>
            <person name="Tanasupawat S."/>
        </authorList>
    </citation>
    <scope>NUCLEOTIDE SEQUENCE [LARGE SCALE GENOMIC DNA]</scope>
    <source>
        <strain evidence="2 3">LOR1-02</strain>
    </source>
</reference>
<dbReference type="GO" id="GO:0004519">
    <property type="term" value="F:endonuclease activity"/>
    <property type="evidence" value="ECO:0007669"/>
    <property type="project" value="UniProtKB-KW"/>
</dbReference>
<sequence length="197" mass="21954">MTAPADIRWSEASFFAWLERQEARFELVDGEPRAMVGATQRHDRVVMRLLFTLEGRLRGSPCRTGTSDTAIRIPNGNIRYPDAAVDCGRFEETSRTATAPTLVAEVFSPSTALFDQTEKLEEYRTVPGLRHILLIDPDQPRLRLHSRGEDGHWTSAPHAGLEAVVPIPALGITLPLADLYEGLTFRPPSRLVPTDRP</sequence>
<name>A0ABT9E0F5_9PROT</name>
<keyword evidence="2" id="KW-0255">Endonuclease</keyword>
<keyword evidence="3" id="KW-1185">Reference proteome</keyword>
<dbReference type="RefSeq" id="WP_305104475.1">
    <property type="nucleotide sequence ID" value="NZ_JAUTWS010000012.1"/>
</dbReference>
<dbReference type="CDD" id="cd06260">
    <property type="entry name" value="DUF820-like"/>
    <property type="match status" value="1"/>
</dbReference>
<gene>
    <name evidence="2" type="ORF">Q7A36_14745</name>
</gene>
<evidence type="ECO:0000259" key="1">
    <source>
        <dbReference type="Pfam" id="PF05685"/>
    </source>
</evidence>
<proteinExistence type="predicted"/>
<dbReference type="Proteomes" id="UP001243009">
    <property type="component" value="Unassembled WGS sequence"/>
</dbReference>
<evidence type="ECO:0000313" key="3">
    <source>
        <dbReference type="Proteomes" id="UP001243009"/>
    </source>
</evidence>
<accession>A0ABT9E0F5</accession>
<comment type="caution">
    <text evidence="2">The sequence shown here is derived from an EMBL/GenBank/DDBJ whole genome shotgun (WGS) entry which is preliminary data.</text>
</comment>
<dbReference type="SUPFAM" id="SSF52980">
    <property type="entry name" value="Restriction endonuclease-like"/>
    <property type="match status" value="1"/>
</dbReference>
<dbReference type="InterPro" id="IPR008538">
    <property type="entry name" value="Uma2"/>
</dbReference>
<dbReference type="Pfam" id="PF05685">
    <property type="entry name" value="Uma2"/>
    <property type="match status" value="1"/>
</dbReference>
<dbReference type="Gene3D" id="3.90.1570.10">
    <property type="entry name" value="tt1808, chain A"/>
    <property type="match status" value="1"/>
</dbReference>